<reference evidence="9 10" key="2">
    <citation type="submission" date="2020-08" db="EMBL/GenBank/DDBJ databases">
        <title>The Agave Microbiome: Exploring the role of microbial communities in plant adaptations to desert environments.</title>
        <authorList>
            <person name="Partida-Martinez L.P."/>
        </authorList>
    </citation>
    <scope>NUCLEOTIDE SEQUENCE [LARGE SCALE GENOMIC DNA]</scope>
    <source>
        <strain evidence="9 10">AS3.13</strain>
    </source>
</reference>
<reference evidence="8 11" key="1">
    <citation type="submission" date="2020-08" db="EMBL/GenBank/DDBJ databases">
        <title>Genomic Encyclopedia of Type Strains, Phase IV (KMG-IV): sequencing the most valuable type-strain genomes for metagenomic binning, comparative biology and taxonomic classification.</title>
        <authorList>
            <person name="Goeker M."/>
        </authorList>
    </citation>
    <scope>NUCLEOTIDE SEQUENCE [LARGE SCALE GENOMIC DNA]</scope>
    <source>
        <strain evidence="8 11">DSM 101535</strain>
    </source>
</reference>
<dbReference type="Pfam" id="PF13860">
    <property type="entry name" value="FlgD_ig"/>
    <property type="match status" value="1"/>
</dbReference>
<evidence type="ECO:0000256" key="1">
    <source>
        <dbReference type="ARBA" id="ARBA00010577"/>
    </source>
</evidence>
<feature type="domain" description="FlgD/Vpr Ig-like" evidence="6">
    <location>
        <begin position="127"/>
        <end position="197"/>
    </location>
</feature>
<dbReference type="GO" id="GO:0044781">
    <property type="term" value="P:bacterial-type flagellum organization"/>
    <property type="evidence" value="ECO:0007669"/>
    <property type="project" value="UniProtKB-UniRule"/>
</dbReference>
<accession>A0A7X0JCI8</accession>
<evidence type="ECO:0000256" key="5">
    <source>
        <dbReference type="RuleBase" id="RU362076"/>
    </source>
</evidence>
<dbReference type="Pfam" id="PF03963">
    <property type="entry name" value="FlgD"/>
    <property type="match status" value="1"/>
</dbReference>
<evidence type="ECO:0000313" key="10">
    <source>
        <dbReference type="Proteomes" id="UP000522313"/>
    </source>
</evidence>
<evidence type="ECO:0000256" key="2">
    <source>
        <dbReference type="ARBA" id="ARBA00016013"/>
    </source>
</evidence>
<comment type="caution">
    <text evidence="9">The sequence shown here is derived from an EMBL/GenBank/DDBJ whole genome shotgun (WGS) entry which is preliminary data.</text>
</comment>
<dbReference type="Gene3D" id="2.60.40.4070">
    <property type="match status" value="1"/>
</dbReference>
<evidence type="ECO:0000256" key="4">
    <source>
        <dbReference type="ARBA" id="ARBA00024746"/>
    </source>
</evidence>
<dbReference type="Proteomes" id="UP000522313">
    <property type="component" value="Unassembled WGS sequence"/>
</dbReference>
<dbReference type="EMBL" id="JACIJN010000007">
    <property type="protein sequence ID" value="MBB5726319.1"/>
    <property type="molecule type" value="Genomic_DNA"/>
</dbReference>
<evidence type="ECO:0000256" key="3">
    <source>
        <dbReference type="ARBA" id="ARBA00022795"/>
    </source>
</evidence>
<proteinExistence type="inferred from homology"/>
<sequence length="241" mass="24710">MTSISANTSGVDKAAQDAIFSSAGVARSNSVTGTTEAGANVGKSQLGQKDFVRLMTAQLQYQDPFNPQDNTQMVAQMATFSQVAGISEMSSTLAGIANRLGTTSSSDAMSFVGRTVLTEGKTAYERSAGGIMGAVELPNSATDVDVTITDRNGLAVKNIQLGKQEAGAVDYSWDGKDDAGNKVENGPYTVTVEAANGSTIVPAKSLVWAPVETVSLAAGAEPVLNVTGLGKVDPAAVRKVA</sequence>
<reference evidence="9 10" key="3">
    <citation type="submission" date="2020-08" db="EMBL/GenBank/DDBJ databases">
        <authorList>
            <person name="Partida-Martinez L."/>
            <person name="Huntemann M."/>
            <person name="Clum A."/>
            <person name="Wang J."/>
            <person name="Palaniappan K."/>
            <person name="Ritter S."/>
            <person name="Chen I.-M."/>
            <person name="Stamatis D."/>
            <person name="Reddy T."/>
            <person name="O'Malley R."/>
            <person name="Daum C."/>
            <person name="Shapiro N."/>
            <person name="Ivanova N."/>
            <person name="Kyrpides N."/>
            <person name="Woyke T."/>
        </authorList>
    </citation>
    <scope>NUCLEOTIDE SEQUENCE [LARGE SCALE GENOMIC DNA]</scope>
    <source>
        <strain evidence="9 10">AS3.13</strain>
    </source>
</reference>
<dbReference type="Proteomes" id="UP000560131">
    <property type="component" value="Unassembled WGS sequence"/>
</dbReference>
<dbReference type="Gene3D" id="2.30.30.910">
    <property type="match status" value="1"/>
</dbReference>
<dbReference type="InterPro" id="IPR025965">
    <property type="entry name" value="FlgD/Vpr_Ig-like"/>
</dbReference>
<dbReference type="RefSeq" id="WP_184037326.1">
    <property type="nucleotide sequence ID" value="NZ_BAABAR010000003.1"/>
</dbReference>
<organism evidence="9 10">
    <name type="scientific">Sphingomonas endophytica</name>
    <dbReference type="NCBI Taxonomy" id="869719"/>
    <lineage>
        <taxon>Bacteria</taxon>
        <taxon>Pseudomonadati</taxon>
        <taxon>Pseudomonadota</taxon>
        <taxon>Alphaproteobacteria</taxon>
        <taxon>Sphingomonadales</taxon>
        <taxon>Sphingomonadaceae</taxon>
        <taxon>Sphingomonas</taxon>
    </lineage>
</organism>
<keyword evidence="9" id="KW-0966">Cell projection</keyword>
<evidence type="ECO:0000313" key="11">
    <source>
        <dbReference type="Proteomes" id="UP000560131"/>
    </source>
</evidence>
<evidence type="ECO:0000313" key="8">
    <source>
        <dbReference type="EMBL" id="MBB5726319.1"/>
    </source>
</evidence>
<keyword evidence="3 5" id="KW-1005">Bacterial flagellum biogenesis</keyword>
<gene>
    <name evidence="9" type="ORF">F4693_001697</name>
    <name evidence="8" type="ORF">FHS97_002259</name>
</gene>
<dbReference type="EMBL" id="JACHBT010000008">
    <property type="protein sequence ID" value="MBB6504720.1"/>
    <property type="molecule type" value="Genomic_DNA"/>
</dbReference>
<protein>
    <recommendedName>
        <fullName evidence="2 5">Basal-body rod modification protein FlgD</fullName>
    </recommendedName>
</protein>
<comment type="function">
    <text evidence="4 5">Required for flagellar hook formation. May act as a scaffolding protein.</text>
</comment>
<keyword evidence="9" id="KW-0969">Cilium</keyword>
<evidence type="ECO:0000259" key="6">
    <source>
        <dbReference type="Pfam" id="PF13860"/>
    </source>
</evidence>
<comment type="similarity">
    <text evidence="1 5">Belongs to the FlgD family.</text>
</comment>
<evidence type="ECO:0000259" key="7">
    <source>
        <dbReference type="Pfam" id="PF13861"/>
    </source>
</evidence>
<dbReference type="Pfam" id="PF13861">
    <property type="entry name" value="FLgD_tudor"/>
    <property type="match status" value="1"/>
</dbReference>
<dbReference type="InterPro" id="IPR025963">
    <property type="entry name" value="FLgD_Tudor"/>
</dbReference>
<dbReference type="AlphaFoldDB" id="A0A7X0JCI8"/>
<feature type="domain" description="FlgD Tudor-like" evidence="7">
    <location>
        <begin position="106"/>
        <end position="238"/>
    </location>
</feature>
<keyword evidence="11" id="KW-1185">Reference proteome</keyword>
<name>A0A7X0JCI8_9SPHN</name>
<dbReference type="InterPro" id="IPR005648">
    <property type="entry name" value="FlgD"/>
</dbReference>
<keyword evidence="9" id="KW-0282">Flagellum</keyword>
<evidence type="ECO:0000313" key="9">
    <source>
        <dbReference type="EMBL" id="MBB6504720.1"/>
    </source>
</evidence>